<dbReference type="Proteomes" id="UP000050761">
    <property type="component" value="Unassembled WGS sequence"/>
</dbReference>
<reference evidence="3" key="2">
    <citation type="submission" date="2019-09" db="UniProtKB">
        <authorList>
            <consortium name="WormBaseParasite"/>
        </authorList>
    </citation>
    <scope>IDENTIFICATION</scope>
</reference>
<proteinExistence type="predicted"/>
<gene>
    <name evidence="1" type="ORF">HPBE_LOCUS16880</name>
</gene>
<dbReference type="WBParaSite" id="HPBE_0001688101-mRNA-1">
    <property type="protein sequence ID" value="HPBE_0001688101-mRNA-1"/>
    <property type="gene ID" value="HPBE_0001688101"/>
</dbReference>
<evidence type="ECO:0000313" key="3">
    <source>
        <dbReference type="WBParaSite" id="HPBE_0001688101-mRNA-1"/>
    </source>
</evidence>
<accession>A0A183G5I0</accession>
<evidence type="ECO:0000313" key="1">
    <source>
        <dbReference type="EMBL" id="VDP07307.1"/>
    </source>
</evidence>
<evidence type="ECO:0000313" key="2">
    <source>
        <dbReference type="Proteomes" id="UP000050761"/>
    </source>
</evidence>
<reference evidence="1 2" key="1">
    <citation type="submission" date="2018-11" db="EMBL/GenBank/DDBJ databases">
        <authorList>
            <consortium name="Pathogen Informatics"/>
        </authorList>
    </citation>
    <scope>NUCLEOTIDE SEQUENCE [LARGE SCALE GENOMIC DNA]</scope>
</reference>
<name>A0A183G5I0_HELPZ</name>
<accession>A0A3P8A0P0</accession>
<keyword evidence="2" id="KW-1185">Reference proteome</keyword>
<organism evidence="2 3">
    <name type="scientific">Heligmosomoides polygyrus</name>
    <name type="common">Parasitic roundworm</name>
    <dbReference type="NCBI Taxonomy" id="6339"/>
    <lineage>
        <taxon>Eukaryota</taxon>
        <taxon>Metazoa</taxon>
        <taxon>Ecdysozoa</taxon>
        <taxon>Nematoda</taxon>
        <taxon>Chromadorea</taxon>
        <taxon>Rhabditida</taxon>
        <taxon>Rhabditina</taxon>
        <taxon>Rhabditomorpha</taxon>
        <taxon>Strongyloidea</taxon>
        <taxon>Heligmosomidae</taxon>
        <taxon>Heligmosomoides</taxon>
    </lineage>
</organism>
<sequence length="228" mass="25661">MSLRLDTKEGYWTIMSIYAPQTGCPEHVKDEFYLTLEEAIRSVPEGSRGWLGQHRLRGEGCMAECEAAGVTARAERPSPTFLDLEKSYDRLPRVPKRLMSITKDTYEGLKPTVPTTRDDKEGGYHSELEEKAQLWQRAVADNGLRLNVKKTKLVSSEQCTGTILDYQGEAIEKVKEFRTLGSDLSEKETMNQAVRGGLVQHGSNGGIHRKSLRTQMLQDTQRATSIEQ</sequence>
<dbReference type="OrthoDB" id="5837891at2759"/>
<dbReference type="AlphaFoldDB" id="A0A183G5I0"/>
<dbReference type="EMBL" id="UZAH01029666">
    <property type="protein sequence ID" value="VDP07307.1"/>
    <property type="molecule type" value="Genomic_DNA"/>
</dbReference>
<protein>
    <submittedName>
        <fullName evidence="3">Reverse transcriptase domain-containing protein</fullName>
    </submittedName>
</protein>